<dbReference type="SMR" id="A0A445LTT5"/>
<evidence type="ECO:0000256" key="1">
    <source>
        <dbReference type="SAM" id="MobiDB-lite"/>
    </source>
</evidence>
<gene>
    <name evidence="2" type="ORF">D0Y65_004998</name>
</gene>
<organism evidence="2 3">
    <name type="scientific">Glycine soja</name>
    <name type="common">Wild soybean</name>
    <dbReference type="NCBI Taxonomy" id="3848"/>
    <lineage>
        <taxon>Eukaryota</taxon>
        <taxon>Viridiplantae</taxon>
        <taxon>Streptophyta</taxon>
        <taxon>Embryophyta</taxon>
        <taxon>Tracheophyta</taxon>
        <taxon>Spermatophyta</taxon>
        <taxon>Magnoliopsida</taxon>
        <taxon>eudicotyledons</taxon>
        <taxon>Gunneridae</taxon>
        <taxon>Pentapetalae</taxon>
        <taxon>rosids</taxon>
        <taxon>fabids</taxon>
        <taxon>Fabales</taxon>
        <taxon>Fabaceae</taxon>
        <taxon>Papilionoideae</taxon>
        <taxon>50 kb inversion clade</taxon>
        <taxon>NPAAA clade</taxon>
        <taxon>indigoferoid/millettioid clade</taxon>
        <taxon>Phaseoleae</taxon>
        <taxon>Glycine</taxon>
        <taxon>Glycine subgen. Soja</taxon>
    </lineage>
</organism>
<keyword evidence="3" id="KW-1185">Reference proteome</keyword>
<sequence length="76" mass="7926">MSSGSSVLDLGCAPGGWQSLGPLRNGGSKEGQGAILGFRPSPPAKRSFPQGERVLHDSLGYVPWKQNSHDASSSEC</sequence>
<proteinExistence type="predicted"/>
<evidence type="ECO:0008006" key="4">
    <source>
        <dbReference type="Google" id="ProtNLM"/>
    </source>
</evidence>
<name>A0A445LTT5_GLYSO</name>
<dbReference type="EMBL" id="QZWG01000002">
    <property type="protein sequence ID" value="RZC26627.1"/>
    <property type="molecule type" value="Genomic_DNA"/>
</dbReference>
<evidence type="ECO:0000313" key="2">
    <source>
        <dbReference type="EMBL" id="RZC26627.1"/>
    </source>
</evidence>
<dbReference type="AlphaFoldDB" id="A0A445LTT5"/>
<evidence type="ECO:0000313" key="3">
    <source>
        <dbReference type="Proteomes" id="UP000289340"/>
    </source>
</evidence>
<feature type="region of interest" description="Disordered" evidence="1">
    <location>
        <begin position="19"/>
        <end position="50"/>
    </location>
</feature>
<reference evidence="2 3" key="1">
    <citation type="submission" date="2018-09" db="EMBL/GenBank/DDBJ databases">
        <title>A high-quality reference genome of wild soybean provides a powerful tool to mine soybean genomes.</title>
        <authorList>
            <person name="Xie M."/>
            <person name="Chung C.Y.L."/>
            <person name="Li M.-W."/>
            <person name="Wong F.-L."/>
            <person name="Chan T.-F."/>
            <person name="Lam H.-M."/>
        </authorList>
    </citation>
    <scope>NUCLEOTIDE SEQUENCE [LARGE SCALE GENOMIC DNA]</scope>
    <source>
        <strain evidence="3">cv. W05</strain>
        <tissue evidence="2">Hypocotyl of etiolated seedlings</tissue>
    </source>
</reference>
<accession>A0A445LTT5</accession>
<dbReference type="Gramene" id="XM_028360661.1">
    <property type="protein sequence ID" value="XP_028216462.1"/>
    <property type="gene ID" value="LOC114398458"/>
</dbReference>
<comment type="caution">
    <text evidence="2">The sequence shown here is derived from an EMBL/GenBank/DDBJ whole genome shotgun (WGS) entry which is preliminary data.</text>
</comment>
<protein>
    <recommendedName>
        <fullName evidence="4">Ribosomal RNA methyltransferase FtsJ domain-containing protein</fullName>
    </recommendedName>
</protein>
<dbReference type="Proteomes" id="UP000289340">
    <property type="component" value="Chromosome 2"/>
</dbReference>